<keyword evidence="12" id="KW-0963">Cytoplasm</keyword>
<dbReference type="EC" id="2.7.1.15" evidence="2 12"/>
<keyword evidence="8 12" id="KW-0067">ATP-binding</keyword>
<dbReference type="EMBL" id="MLAA01000004">
    <property type="protein sequence ID" value="OOF71119.1"/>
    <property type="molecule type" value="Genomic_DNA"/>
</dbReference>
<dbReference type="RefSeq" id="WP_077462329.1">
    <property type="nucleotide sequence ID" value="NZ_MLAA01000004.1"/>
</dbReference>
<dbReference type="InterPro" id="IPR011877">
    <property type="entry name" value="Ribokinase"/>
</dbReference>
<feature type="binding site" evidence="12">
    <location>
        <begin position="13"/>
        <end position="15"/>
    </location>
    <ligand>
        <name>substrate</name>
    </ligand>
</feature>
<dbReference type="NCBIfam" id="NF008353">
    <property type="entry name" value="PRK11142.1"/>
    <property type="match status" value="1"/>
</dbReference>
<comment type="activity regulation">
    <text evidence="12">Activated by a monovalent cation that binds near, but not in, the active site. The most likely occupant of the site in vivo is potassium. Ion binding induces a conformational change that may alter substrate affinity.</text>
</comment>
<feature type="domain" description="Carbohydrate kinase PfkB" evidence="13">
    <location>
        <begin position="5"/>
        <end position="296"/>
    </location>
</feature>
<evidence type="ECO:0000256" key="8">
    <source>
        <dbReference type="ARBA" id="ARBA00022840"/>
    </source>
</evidence>
<feature type="binding site" evidence="12">
    <location>
        <position position="248"/>
    </location>
    <ligand>
        <name>K(+)</name>
        <dbReference type="ChEBI" id="CHEBI:29103"/>
    </ligand>
</feature>
<feature type="binding site" evidence="12">
    <location>
        <position position="186"/>
    </location>
    <ligand>
        <name>ATP</name>
        <dbReference type="ChEBI" id="CHEBI:30616"/>
    </ligand>
</feature>
<keyword evidence="9 12" id="KW-0460">Magnesium</keyword>
<feature type="binding site" evidence="12">
    <location>
        <position position="289"/>
    </location>
    <ligand>
        <name>K(+)</name>
        <dbReference type="ChEBI" id="CHEBI:29103"/>
    </ligand>
</feature>
<feature type="binding site" evidence="12">
    <location>
        <begin position="222"/>
        <end position="227"/>
    </location>
    <ligand>
        <name>ATP</name>
        <dbReference type="ChEBI" id="CHEBI:30616"/>
    </ligand>
</feature>
<keyword evidence="4 12" id="KW-0808">Transferase</keyword>
<evidence type="ECO:0000256" key="10">
    <source>
        <dbReference type="ARBA" id="ARBA00022958"/>
    </source>
</evidence>
<dbReference type="Gene3D" id="3.40.1190.20">
    <property type="match status" value="1"/>
</dbReference>
<dbReference type="Proteomes" id="UP000188820">
    <property type="component" value="Unassembled WGS sequence"/>
</dbReference>
<evidence type="ECO:0000256" key="11">
    <source>
        <dbReference type="ARBA" id="ARBA00023277"/>
    </source>
</evidence>
<dbReference type="NCBIfam" id="TIGR02152">
    <property type="entry name" value="D_ribokin_bact"/>
    <property type="match status" value="1"/>
</dbReference>
<evidence type="ECO:0000256" key="6">
    <source>
        <dbReference type="ARBA" id="ARBA00022741"/>
    </source>
</evidence>
<evidence type="ECO:0000256" key="2">
    <source>
        <dbReference type="ARBA" id="ARBA00012035"/>
    </source>
</evidence>
<comment type="subunit">
    <text evidence="12">Homodimer.</text>
</comment>
<feature type="binding site" evidence="12">
    <location>
        <position position="254"/>
    </location>
    <ligand>
        <name>substrate</name>
    </ligand>
</feature>
<feature type="binding site" evidence="12">
    <location>
        <position position="142"/>
    </location>
    <ligand>
        <name>substrate</name>
    </ligand>
</feature>
<dbReference type="HAMAP" id="MF_01987">
    <property type="entry name" value="Ribokinase"/>
    <property type="match status" value="1"/>
</dbReference>
<comment type="caution">
    <text evidence="12">Lacks conserved residue(s) required for the propagation of feature annotation.</text>
</comment>
<comment type="cofactor">
    <cofactor evidence="12">
        <name>Mg(2+)</name>
        <dbReference type="ChEBI" id="CHEBI:18420"/>
    </cofactor>
    <text evidence="12">Requires a divalent cation, most likely magnesium in vivo, as an electrophilic catalyst to aid phosphoryl group transfer. It is the chelate of the metal and the nucleotide that is the actual substrate.</text>
</comment>
<feature type="active site" description="Proton acceptor" evidence="12">
    <location>
        <position position="254"/>
    </location>
</feature>
<feature type="binding site" evidence="12">
    <location>
        <begin position="41"/>
        <end position="45"/>
    </location>
    <ligand>
        <name>substrate</name>
    </ligand>
</feature>
<keyword evidence="11 12" id="KW-0119">Carbohydrate metabolism</keyword>
<comment type="caution">
    <text evidence="14">The sequence shown here is derived from an EMBL/GenBank/DDBJ whole genome shotgun (WGS) entry which is preliminary data.</text>
</comment>
<comment type="similarity">
    <text evidence="1">Belongs to the carbohydrate kinase pfkB family.</text>
</comment>
<evidence type="ECO:0000256" key="1">
    <source>
        <dbReference type="ARBA" id="ARBA00005380"/>
    </source>
</evidence>
<feature type="binding site" evidence="12">
    <location>
        <begin position="253"/>
        <end position="254"/>
    </location>
    <ligand>
        <name>ATP</name>
        <dbReference type="ChEBI" id="CHEBI:30616"/>
    </ligand>
</feature>
<protein>
    <recommendedName>
        <fullName evidence="3 12">Ribokinase</fullName>
        <shortName evidence="12">RK</shortName>
        <ecNumber evidence="2 12">2.7.1.15</ecNumber>
    </recommendedName>
</protein>
<evidence type="ECO:0000259" key="13">
    <source>
        <dbReference type="Pfam" id="PF00294"/>
    </source>
</evidence>
<name>A0ABX3KZA2_9PAST</name>
<evidence type="ECO:0000256" key="9">
    <source>
        <dbReference type="ARBA" id="ARBA00022842"/>
    </source>
</evidence>
<evidence type="ECO:0000256" key="3">
    <source>
        <dbReference type="ARBA" id="ARBA00016943"/>
    </source>
</evidence>
<gene>
    <name evidence="12" type="primary">rbsK</name>
    <name evidence="14" type="ORF">BKG89_00975</name>
</gene>
<feature type="binding site" evidence="12">
    <location>
        <position position="284"/>
    </location>
    <ligand>
        <name>K(+)</name>
        <dbReference type="ChEBI" id="CHEBI:29103"/>
    </ligand>
</feature>
<evidence type="ECO:0000313" key="15">
    <source>
        <dbReference type="Proteomes" id="UP000188820"/>
    </source>
</evidence>
<organism evidence="14 15">
    <name type="scientific">Rodentibacter caecimuris</name>
    <dbReference type="NCBI Taxonomy" id="1796644"/>
    <lineage>
        <taxon>Bacteria</taxon>
        <taxon>Pseudomonadati</taxon>
        <taxon>Pseudomonadota</taxon>
        <taxon>Gammaproteobacteria</taxon>
        <taxon>Pasteurellales</taxon>
        <taxon>Pasteurellaceae</taxon>
        <taxon>Rodentibacter</taxon>
    </lineage>
</organism>
<dbReference type="PROSITE" id="PS00584">
    <property type="entry name" value="PFKB_KINASES_2"/>
    <property type="match status" value="1"/>
</dbReference>
<evidence type="ECO:0000256" key="12">
    <source>
        <dbReference type="HAMAP-Rule" id="MF_01987"/>
    </source>
</evidence>
<comment type="pathway">
    <text evidence="12">Carbohydrate metabolism; D-ribose degradation; D-ribose 5-phosphate from beta-D-ribopyranose: step 2/2.</text>
</comment>
<feature type="binding site" evidence="12">
    <location>
        <position position="287"/>
    </location>
    <ligand>
        <name>K(+)</name>
        <dbReference type="ChEBI" id="CHEBI:29103"/>
    </ligand>
</feature>
<evidence type="ECO:0000256" key="7">
    <source>
        <dbReference type="ARBA" id="ARBA00022777"/>
    </source>
</evidence>
<dbReference type="Pfam" id="PF00294">
    <property type="entry name" value="PfkB"/>
    <property type="match status" value="1"/>
</dbReference>
<dbReference type="SUPFAM" id="SSF53613">
    <property type="entry name" value="Ribokinase-like"/>
    <property type="match status" value="1"/>
</dbReference>
<dbReference type="InterPro" id="IPR002139">
    <property type="entry name" value="Ribo/fructo_kinase"/>
</dbReference>
<evidence type="ECO:0000256" key="5">
    <source>
        <dbReference type="ARBA" id="ARBA00022723"/>
    </source>
</evidence>
<dbReference type="InterPro" id="IPR029056">
    <property type="entry name" value="Ribokinase-like"/>
</dbReference>
<evidence type="ECO:0000313" key="14">
    <source>
        <dbReference type="EMBL" id="OOF71119.1"/>
    </source>
</evidence>
<dbReference type="InterPro" id="IPR011611">
    <property type="entry name" value="PfkB_dom"/>
</dbReference>
<keyword evidence="15" id="KW-1185">Reference proteome</keyword>
<dbReference type="PANTHER" id="PTHR10584:SF166">
    <property type="entry name" value="RIBOKINASE"/>
    <property type="match status" value="1"/>
</dbReference>
<comment type="function">
    <text evidence="12">Catalyzes the phosphorylation of ribose at O-5 in a reaction requiring ATP and magnesium. The resulting D-ribose-5-phosphate can then be used either for sythesis of nucleotides, histidine, and tryptophan, or as a component of the pentose phosphate pathway.</text>
</comment>
<comment type="subcellular location">
    <subcellularLocation>
        <location evidence="12">Cytoplasm</location>
    </subcellularLocation>
</comment>
<reference evidence="14 15" key="1">
    <citation type="submission" date="2016-10" db="EMBL/GenBank/DDBJ databases">
        <title>Rodentibacter gen. nov. and new species.</title>
        <authorList>
            <person name="Christensen H."/>
        </authorList>
    </citation>
    <scope>NUCLEOTIDE SEQUENCE [LARGE SCALE GENOMIC DNA]</scope>
    <source>
        <strain evidence="14 15">1998236014</strain>
    </source>
</reference>
<proteinExistence type="inferred from homology"/>
<comment type="similarity">
    <text evidence="12">Belongs to the carbohydrate kinase PfkB family. Ribokinase subfamily.</text>
</comment>
<keyword evidence="6 12" id="KW-0547">Nucleotide-binding</keyword>
<dbReference type="PANTHER" id="PTHR10584">
    <property type="entry name" value="SUGAR KINASE"/>
    <property type="match status" value="1"/>
</dbReference>
<dbReference type="CDD" id="cd01174">
    <property type="entry name" value="ribokinase"/>
    <property type="match status" value="1"/>
</dbReference>
<keyword evidence="5 12" id="KW-0479">Metal-binding</keyword>
<dbReference type="PRINTS" id="PR00990">
    <property type="entry name" value="RIBOKINASE"/>
</dbReference>
<comment type="catalytic activity">
    <reaction evidence="12">
        <text>D-ribose + ATP = D-ribose 5-phosphate + ADP + H(+)</text>
        <dbReference type="Rhea" id="RHEA:13697"/>
        <dbReference type="ChEBI" id="CHEBI:15378"/>
        <dbReference type="ChEBI" id="CHEBI:30616"/>
        <dbReference type="ChEBI" id="CHEBI:47013"/>
        <dbReference type="ChEBI" id="CHEBI:78346"/>
        <dbReference type="ChEBI" id="CHEBI:456216"/>
        <dbReference type="EC" id="2.7.1.15"/>
    </reaction>
</comment>
<evidence type="ECO:0000256" key="4">
    <source>
        <dbReference type="ARBA" id="ARBA00022679"/>
    </source>
</evidence>
<feature type="binding site" evidence="12">
    <location>
        <position position="250"/>
    </location>
    <ligand>
        <name>K(+)</name>
        <dbReference type="ChEBI" id="CHEBI:29103"/>
    </ligand>
</feature>
<sequence length="301" mass="31473">MKNNTVCVLGSINADYVIQVPYFAQAGETLQGRDFQLAYGGKGANQAVAASRLGAKVQFISAIGSDQIGQTMKQAFTDEGIDTSSIVSIPNQSTGLAMIQVADNGENSIVISAGANADLNVNFVECYRDKIEQASILLVQLETPLPTVEFAIKLAKGSGTKVVLNPAPASRLPDTLLSQVDIITPNESETEILTGVKVIDEQAAVQAANIFHQKGIGTVIITLGAKGVYLSENGKGKMIAGFRVKAVDSTAAGDTFNGGLVAALLSRKSLEEAIAFAQKAASISVTRKGAQTSIPKKSEIE</sequence>
<dbReference type="InterPro" id="IPR002173">
    <property type="entry name" value="Carboh/pur_kinase_PfkB_CS"/>
</dbReference>
<keyword evidence="10 12" id="KW-0630">Potassium</keyword>
<keyword evidence="7 12" id="KW-0418">Kinase</keyword>
<accession>A0ABX3KZA2</accession>
<feature type="binding site" evidence="12">
    <location>
        <position position="293"/>
    </location>
    <ligand>
        <name>K(+)</name>
        <dbReference type="ChEBI" id="CHEBI:29103"/>
    </ligand>
</feature>